<organism evidence="7 8">
    <name type="scientific">Oceanitalea stevensii</name>
    <dbReference type="NCBI Taxonomy" id="2763072"/>
    <lineage>
        <taxon>Bacteria</taxon>
        <taxon>Bacillati</taxon>
        <taxon>Actinomycetota</taxon>
        <taxon>Actinomycetes</taxon>
        <taxon>Micrococcales</taxon>
        <taxon>Bogoriellaceae</taxon>
        <taxon>Georgenia</taxon>
    </lineage>
</organism>
<dbReference type="InterPro" id="IPR028994">
    <property type="entry name" value="Integrin_alpha_N"/>
</dbReference>
<evidence type="ECO:0000256" key="2">
    <source>
        <dbReference type="ARBA" id="ARBA00009348"/>
    </source>
</evidence>
<evidence type="ECO:0000259" key="6">
    <source>
        <dbReference type="PROSITE" id="PS50022"/>
    </source>
</evidence>
<dbReference type="CDD" id="cd15482">
    <property type="entry name" value="Sialidase_non-viral"/>
    <property type="match status" value="1"/>
</dbReference>
<dbReference type="EC" id="3.2.1.18" evidence="3"/>
<dbReference type="InterPro" id="IPR006311">
    <property type="entry name" value="TAT_signal"/>
</dbReference>
<dbReference type="InterPro" id="IPR026856">
    <property type="entry name" value="Sialidase_fam"/>
</dbReference>
<dbReference type="Pfam" id="PF00754">
    <property type="entry name" value="F5_F8_type_C"/>
    <property type="match status" value="1"/>
</dbReference>
<feature type="signal peptide" evidence="5">
    <location>
        <begin position="1"/>
        <end position="29"/>
    </location>
</feature>
<evidence type="ECO:0000256" key="5">
    <source>
        <dbReference type="SAM" id="SignalP"/>
    </source>
</evidence>
<dbReference type="Gene3D" id="2.120.10.10">
    <property type="match status" value="1"/>
</dbReference>
<dbReference type="EMBL" id="JACSPO010000015">
    <property type="protein sequence ID" value="MBD8063688.1"/>
    <property type="molecule type" value="Genomic_DNA"/>
</dbReference>
<dbReference type="PANTHER" id="PTHR10628:SF30">
    <property type="entry name" value="EXO-ALPHA-SIALIDASE"/>
    <property type="match status" value="1"/>
</dbReference>
<dbReference type="InterPro" id="IPR013783">
    <property type="entry name" value="Ig-like_fold"/>
</dbReference>
<dbReference type="InterPro" id="IPR011040">
    <property type="entry name" value="Sialidase"/>
</dbReference>
<feature type="region of interest" description="Disordered" evidence="4">
    <location>
        <begin position="82"/>
        <end position="108"/>
    </location>
</feature>
<feature type="chain" id="PRO_5045203841" description="exo-alpha-sialidase" evidence="5">
    <location>
        <begin position="30"/>
        <end position="1015"/>
    </location>
</feature>
<dbReference type="Pfam" id="PF24346">
    <property type="entry name" value="DUF7507"/>
    <property type="match status" value="1"/>
</dbReference>
<gene>
    <name evidence="7" type="ORF">H9624_15315</name>
</gene>
<dbReference type="SUPFAM" id="SSF49785">
    <property type="entry name" value="Galactose-binding domain-like"/>
    <property type="match status" value="1"/>
</dbReference>
<evidence type="ECO:0000256" key="4">
    <source>
        <dbReference type="SAM" id="MobiDB-lite"/>
    </source>
</evidence>
<dbReference type="Pfam" id="PF10633">
    <property type="entry name" value="NPCBM_assoc"/>
    <property type="match status" value="1"/>
</dbReference>
<dbReference type="PROSITE" id="PS51318">
    <property type="entry name" value="TAT"/>
    <property type="match status" value="1"/>
</dbReference>
<name>A0ABR8Z6S9_9MICO</name>
<dbReference type="SUPFAM" id="SSF69318">
    <property type="entry name" value="Integrin alpha N-terminal domain"/>
    <property type="match status" value="1"/>
</dbReference>
<dbReference type="SUPFAM" id="SSF81296">
    <property type="entry name" value="E set domains"/>
    <property type="match status" value="1"/>
</dbReference>
<dbReference type="InterPro" id="IPR008979">
    <property type="entry name" value="Galactose-bd-like_sf"/>
</dbReference>
<keyword evidence="8" id="KW-1185">Reference proteome</keyword>
<dbReference type="Proteomes" id="UP000661894">
    <property type="component" value="Unassembled WGS sequence"/>
</dbReference>
<comment type="similarity">
    <text evidence="2">Belongs to the glycosyl hydrolase 33 family.</text>
</comment>
<sequence>MSLTTRRRAAAGLAAVLTTGLLGIAPVHAAAEDAPAPDYDAVWGGESFYEEQQLASNGEGFANYRIAALAVANNGDVLASYDGRPTAADSPGPNSILQRRSTDNGETWGEQTVIRQGRTEAPIQGFSDPSYVVDRETGSIFNFHVFSLDRGFGNSQPGTDPADRNVIHANVARSDDNGETWTHRTITADITAELGWRSRFAASGQGIQLKYGPHAGRLVQQYTIINDDLGGAFQAVSVYSDDHGETWQVGEPVGTGMDENKTVELSDGRVMLNSRDSQRSGFRKVAISEDGGHSYGEVVVDRQLPDPTNNASIVRAFPNAEEGSPEAKVLLFSNAGSSSTRSNGTVRMSCDDGRTWPVSRVFQPGGMAYSTLATQPDGSVGLLYEPDAGNGGIRYARFNLAWLGGVCAAVAADDVATDAGTTADVDVTVTNQASAELTGGTLSLTLPEGWGEAEAEVPTVAPGASATVTVPVAVPDDAFAGSYPVDVRLTTDQGTSSGSFTVTVDAAEGEVITVVPSVTDASASAEYLPGERLSFSYRVTNISDEVVSVVPQSSNLAGFNPPEAPNCRWQNLQPGSSYTCTSAYRVLTQEDLDAGSFTPQTTWTALRGNYSGPEIGQLERTAPTVEVRAPENLLPQDQLSVTDVSSEETVEAQTPAGNAIDGDPATIWHTEWADVMGPHHITLDLGGEYTVQTLRYLARQSGGTNGVLRDYTVRVSSDGETWGEPVAEGMLPQSTAPQAIELEPAEGRYLRLDFLTSYSDWSNHFASAAELNVQAAAVEEPDEPGPAPQQYGFFLNDGWDGKPEHVFQYGRHTDEVLIGDWDADGTDTITVRRENRFYVNNAPRGGDADSVFTYGRPGDVVLVGDWNGDGRDTLAVRRGSTYHVKNSLRGGEPDHVITYGRVTDAVMVGDWDGNGTDTFAVRRGSTYYVKNSMRSGDADRTFTYGREADVTLAGDWDGNGTDTFAVRRGNAYFVKNSLAGGDADFSVRFGREGDEVLVGDWNGDGRDTLGVRRTP</sequence>
<evidence type="ECO:0000256" key="1">
    <source>
        <dbReference type="ARBA" id="ARBA00000427"/>
    </source>
</evidence>
<reference evidence="7 8" key="1">
    <citation type="submission" date="2020-08" db="EMBL/GenBank/DDBJ databases">
        <title>A Genomic Blueprint of the Chicken Gut Microbiome.</title>
        <authorList>
            <person name="Gilroy R."/>
            <person name="Ravi A."/>
            <person name="Getino M."/>
            <person name="Pursley I."/>
            <person name="Horton D.L."/>
            <person name="Alikhan N.-F."/>
            <person name="Baker D."/>
            <person name="Gharbi K."/>
            <person name="Hall N."/>
            <person name="Watson M."/>
            <person name="Adriaenssens E.M."/>
            <person name="Foster-Nyarko E."/>
            <person name="Jarju S."/>
            <person name="Secka A."/>
            <person name="Antonio M."/>
            <person name="Oren A."/>
            <person name="Chaudhuri R."/>
            <person name="La Ragione R.M."/>
            <person name="Hildebrand F."/>
            <person name="Pallen M.J."/>
        </authorList>
    </citation>
    <scope>NUCLEOTIDE SEQUENCE [LARGE SCALE GENOMIC DNA]</scope>
    <source>
        <strain evidence="7 8">Sa1BUA1</strain>
    </source>
</reference>
<comment type="catalytic activity">
    <reaction evidence="1">
        <text>Hydrolysis of alpha-(2-&gt;3)-, alpha-(2-&gt;6)-, alpha-(2-&gt;8)- glycosidic linkages of terminal sialic acid residues in oligosaccharides, glycoproteins, glycolipids, colominic acid and synthetic substrates.</text>
        <dbReference type="EC" id="3.2.1.18"/>
    </reaction>
</comment>
<evidence type="ECO:0000313" key="8">
    <source>
        <dbReference type="Proteomes" id="UP000661894"/>
    </source>
</evidence>
<evidence type="ECO:0000256" key="3">
    <source>
        <dbReference type="ARBA" id="ARBA00012733"/>
    </source>
</evidence>
<proteinExistence type="inferred from homology"/>
<dbReference type="SUPFAM" id="SSF50939">
    <property type="entry name" value="Sialidases"/>
    <property type="match status" value="1"/>
</dbReference>
<protein>
    <recommendedName>
        <fullName evidence="3">exo-alpha-sialidase</fullName>
        <ecNumber evidence="3">3.2.1.18</ecNumber>
    </recommendedName>
</protein>
<dbReference type="InterPro" id="IPR055354">
    <property type="entry name" value="DUF7507"/>
</dbReference>
<evidence type="ECO:0000313" key="7">
    <source>
        <dbReference type="EMBL" id="MBD8063688.1"/>
    </source>
</evidence>
<dbReference type="PROSITE" id="PS50022">
    <property type="entry name" value="FA58C_3"/>
    <property type="match status" value="1"/>
</dbReference>
<feature type="domain" description="F5/8 type C" evidence="6">
    <location>
        <begin position="622"/>
        <end position="774"/>
    </location>
</feature>
<dbReference type="PANTHER" id="PTHR10628">
    <property type="entry name" value="SIALIDASE"/>
    <property type="match status" value="1"/>
</dbReference>
<dbReference type="Gene3D" id="2.60.120.260">
    <property type="entry name" value="Galactose-binding domain-like"/>
    <property type="match status" value="1"/>
</dbReference>
<dbReference type="Gene3D" id="2.60.40.10">
    <property type="entry name" value="Immunoglobulins"/>
    <property type="match status" value="1"/>
</dbReference>
<accession>A0ABR8Z6S9</accession>
<dbReference type="InterPro" id="IPR036278">
    <property type="entry name" value="Sialidase_sf"/>
</dbReference>
<dbReference type="InterPro" id="IPR014756">
    <property type="entry name" value="Ig_E-set"/>
</dbReference>
<keyword evidence="5" id="KW-0732">Signal</keyword>
<dbReference type="Pfam" id="PF13088">
    <property type="entry name" value="BNR_2"/>
    <property type="match status" value="1"/>
</dbReference>
<dbReference type="InterPro" id="IPR018905">
    <property type="entry name" value="A-galactase_NEW3"/>
</dbReference>
<dbReference type="InterPro" id="IPR000421">
    <property type="entry name" value="FA58C"/>
</dbReference>
<comment type="caution">
    <text evidence="7">The sequence shown here is derived from an EMBL/GenBank/DDBJ whole genome shotgun (WGS) entry which is preliminary data.</text>
</comment>